<dbReference type="GeneTree" id="ENSGT01000000214430"/>
<sequence>MVAERVQAGSNLSLKPIHIKRPGNSTPLAFAHERETRGSIRKIFSDKGITSKNISSSIPLVIIYSHSHLLHRDLTFLENSRQSVARCPPNHSLLLFGNKKGRPQFHMNEASHEEDAKIAIQEILQQTDLVFKKFHAGLDQQIKRLETCKMQTQKLQLTRLRVKRYFQELNDFLKNKQYSSCAWEIVQIQLRECFLLIHQLIQRIPTQGIKYL</sequence>
<evidence type="ECO:0000256" key="5">
    <source>
        <dbReference type="ARBA" id="ARBA00022729"/>
    </source>
</evidence>
<dbReference type="GO" id="GO:0005615">
    <property type="term" value="C:extracellular space"/>
    <property type="evidence" value="ECO:0007669"/>
    <property type="project" value="UniProtKB-KW"/>
</dbReference>
<dbReference type="Proteomes" id="UP000694406">
    <property type="component" value="Unplaced"/>
</dbReference>
<keyword evidence="7" id="KW-1015">Disulfide bond</keyword>
<name>A0A8C5WWI7_LATLA</name>
<reference evidence="9" key="1">
    <citation type="submission" date="2025-08" db="UniProtKB">
        <authorList>
            <consortium name="Ensembl"/>
        </authorList>
    </citation>
    <scope>IDENTIFICATION</scope>
</reference>
<dbReference type="GO" id="GO:0006955">
    <property type="term" value="P:immune response"/>
    <property type="evidence" value="ECO:0007669"/>
    <property type="project" value="UniProtKB-ARBA"/>
</dbReference>
<dbReference type="GO" id="GO:0051607">
    <property type="term" value="P:defense response to virus"/>
    <property type="evidence" value="ECO:0007669"/>
    <property type="project" value="UniProtKB-KW"/>
</dbReference>
<evidence type="ECO:0000256" key="1">
    <source>
        <dbReference type="ARBA" id="ARBA00004613"/>
    </source>
</evidence>
<dbReference type="PANTHER" id="PTHR11691">
    <property type="entry name" value="TYPE I INTERFERON"/>
    <property type="match status" value="1"/>
</dbReference>
<comment type="subcellular location">
    <subcellularLocation>
        <location evidence="1">Secreted</location>
    </subcellularLocation>
</comment>
<dbReference type="PANTHER" id="PTHR11691:SF73">
    <property type="entry name" value="INTERFERON BETA"/>
    <property type="match status" value="1"/>
</dbReference>
<evidence type="ECO:0000256" key="3">
    <source>
        <dbReference type="ARBA" id="ARBA00022514"/>
    </source>
</evidence>
<evidence type="ECO:0000256" key="2">
    <source>
        <dbReference type="ARBA" id="ARBA00011033"/>
    </source>
</evidence>
<keyword evidence="4" id="KW-0964">Secreted</keyword>
<keyword evidence="6 8" id="KW-0051">Antiviral defense</keyword>
<dbReference type="GO" id="GO:0005126">
    <property type="term" value="F:cytokine receptor binding"/>
    <property type="evidence" value="ECO:0007669"/>
    <property type="project" value="InterPro"/>
</dbReference>
<evidence type="ECO:0000256" key="7">
    <source>
        <dbReference type="ARBA" id="ARBA00023157"/>
    </source>
</evidence>
<evidence type="ECO:0000256" key="8">
    <source>
        <dbReference type="RuleBase" id="RU000436"/>
    </source>
</evidence>
<evidence type="ECO:0000313" key="10">
    <source>
        <dbReference type="Proteomes" id="UP000694406"/>
    </source>
</evidence>
<protein>
    <submittedName>
        <fullName evidence="9">Uncharacterized protein</fullName>
    </submittedName>
</protein>
<reference evidence="9" key="2">
    <citation type="submission" date="2025-09" db="UniProtKB">
        <authorList>
            <consortium name="Ensembl"/>
        </authorList>
    </citation>
    <scope>IDENTIFICATION</scope>
</reference>
<dbReference type="SUPFAM" id="SSF47266">
    <property type="entry name" value="4-helical cytokines"/>
    <property type="match status" value="1"/>
</dbReference>
<accession>A0A8C5WWI7</accession>
<dbReference type="InterPro" id="IPR009079">
    <property type="entry name" value="4_helix_cytokine-like_core"/>
</dbReference>
<keyword evidence="10" id="KW-1185">Reference proteome</keyword>
<dbReference type="Ensembl" id="ENSLLTT00000019511.1">
    <property type="protein sequence ID" value="ENSLLTP00000018813.1"/>
    <property type="gene ID" value="ENSLLTG00000014202.1"/>
</dbReference>
<dbReference type="AlphaFoldDB" id="A0A8C5WWI7"/>
<dbReference type="Pfam" id="PF00143">
    <property type="entry name" value="Interferon"/>
    <property type="match status" value="1"/>
</dbReference>
<evidence type="ECO:0000256" key="4">
    <source>
        <dbReference type="ARBA" id="ARBA00022525"/>
    </source>
</evidence>
<evidence type="ECO:0000256" key="6">
    <source>
        <dbReference type="ARBA" id="ARBA00023118"/>
    </source>
</evidence>
<dbReference type="InterPro" id="IPR000471">
    <property type="entry name" value="Interferon_alpha/beta/delta"/>
</dbReference>
<dbReference type="GO" id="GO:0005125">
    <property type="term" value="F:cytokine activity"/>
    <property type="evidence" value="ECO:0007669"/>
    <property type="project" value="UniProtKB-KW"/>
</dbReference>
<dbReference type="Gene3D" id="1.20.1250.10">
    <property type="match status" value="1"/>
</dbReference>
<keyword evidence="5" id="KW-0732">Signal</keyword>
<dbReference type="SMART" id="SM00076">
    <property type="entry name" value="IFabd"/>
    <property type="match status" value="1"/>
</dbReference>
<evidence type="ECO:0000313" key="9">
    <source>
        <dbReference type="Ensembl" id="ENSLLTP00000018813.1"/>
    </source>
</evidence>
<comment type="similarity">
    <text evidence="2 8">Belongs to the alpha/beta interferon family.</text>
</comment>
<proteinExistence type="inferred from homology"/>
<keyword evidence="3 8" id="KW-0202">Cytokine</keyword>
<organism evidence="9 10">
    <name type="scientific">Laticauda laticaudata</name>
    <name type="common">Blue-ringed sea krait</name>
    <name type="synonym">Blue-lipped sea krait</name>
    <dbReference type="NCBI Taxonomy" id="8630"/>
    <lineage>
        <taxon>Eukaryota</taxon>
        <taxon>Metazoa</taxon>
        <taxon>Chordata</taxon>
        <taxon>Craniata</taxon>
        <taxon>Vertebrata</taxon>
        <taxon>Euteleostomi</taxon>
        <taxon>Lepidosauria</taxon>
        <taxon>Squamata</taxon>
        <taxon>Bifurcata</taxon>
        <taxon>Unidentata</taxon>
        <taxon>Episquamata</taxon>
        <taxon>Toxicofera</taxon>
        <taxon>Serpentes</taxon>
        <taxon>Colubroidea</taxon>
        <taxon>Elapidae</taxon>
        <taxon>Laticaudinae</taxon>
        <taxon>Laticauda</taxon>
    </lineage>
</organism>